<dbReference type="InterPro" id="IPR039729">
    <property type="entry name" value="DFF40"/>
</dbReference>
<dbReference type="Pfam" id="PF21040">
    <property type="entry name" value="CEP104-like_TOG"/>
    <property type="match status" value="2"/>
</dbReference>
<protein>
    <submittedName>
        <fullName evidence="4">DFFB factor</fullName>
    </submittedName>
</protein>
<feature type="chain" id="PRO_5036448230" evidence="2">
    <location>
        <begin position="18"/>
        <end position="705"/>
    </location>
</feature>
<gene>
    <name evidence="4" type="primary">Dffb</name>
    <name evidence="4" type="ORF">GTO96_0019092</name>
</gene>
<dbReference type="AlphaFoldDB" id="A0A8X7X1D6"/>
<dbReference type="GO" id="GO:0005634">
    <property type="term" value="C:nucleus"/>
    <property type="evidence" value="ECO:0007669"/>
    <property type="project" value="InterPro"/>
</dbReference>
<dbReference type="InterPro" id="IPR044925">
    <property type="entry name" value="His-Me_finger_sf"/>
</dbReference>
<dbReference type="InterPro" id="IPR011989">
    <property type="entry name" value="ARM-like"/>
</dbReference>
<dbReference type="PANTHER" id="PTHR13067">
    <property type="entry name" value="CASPASE-ACTIVATED DNASE"/>
    <property type="match status" value="1"/>
</dbReference>
<dbReference type="Pfam" id="PF09230">
    <property type="entry name" value="DFF40"/>
    <property type="match status" value="1"/>
</dbReference>
<accession>A0A8X7X1D6</accession>
<dbReference type="PANTHER" id="PTHR13067:SF2">
    <property type="entry name" value="CASPASE-ACTIVATED DNASE"/>
    <property type="match status" value="1"/>
</dbReference>
<feature type="non-terminal residue" evidence="4">
    <location>
        <position position="1"/>
    </location>
</feature>
<dbReference type="SUPFAM" id="SSF54060">
    <property type="entry name" value="His-Me finger endonucleases"/>
    <property type="match status" value="1"/>
</dbReference>
<keyword evidence="5" id="KW-1185">Reference proteome</keyword>
<feature type="compositionally biased region" description="Low complexity" evidence="1">
    <location>
        <begin position="444"/>
        <end position="454"/>
    </location>
</feature>
<dbReference type="Proteomes" id="UP000886611">
    <property type="component" value="Unassembled WGS sequence"/>
</dbReference>
<dbReference type="Gene3D" id="6.10.140.170">
    <property type="match status" value="1"/>
</dbReference>
<evidence type="ECO:0000256" key="2">
    <source>
        <dbReference type="SAM" id="SignalP"/>
    </source>
</evidence>
<dbReference type="GO" id="GO:0016787">
    <property type="term" value="F:hydrolase activity"/>
    <property type="evidence" value="ECO:0007669"/>
    <property type="project" value="InterPro"/>
</dbReference>
<keyword evidence="2" id="KW-0732">Signal</keyword>
<feature type="non-terminal residue" evidence="4">
    <location>
        <position position="705"/>
    </location>
</feature>
<feature type="domain" description="DNA fragmentation factor 40 C-terminal" evidence="3">
    <location>
        <begin position="86"/>
        <end position="307"/>
    </location>
</feature>
<dbReference type="Gene3D" id="1.25.10.10">
    <property type="entry name" value="Leucine-rich Repeat Variant"/>
    <property type="match status" value="1"/>
</dbReference>
<dbReference type="GO" id="GO:0006309">
    <property type="term" value="P:apoptotic DNA fragmentation"/>
    <property type="evidence" value="ECO:0007669"/>
    <property type="project" value="InterPro"/>
</dbReference>
<dbReference type="GO" id="GO:0004520">
    <property type="term" value="F:DNA endonuclease activity"/>
    <property type="evidence" value="ECO:0007669"/>
    <property type="project" value="InterPro"/>
</dbReference>
<evidence type="ECO:0000313" key="5">
    <source>
        <dbReference type="Proteomes" id="UP000886611"/>
    </source>
</evidence>
<evidence type="ECO:0000313" key="4">
    <source>
        <dbReference type="EMBL" id="KAG2459471.1"/>
    </source>
</evidence>
<evidence type="ECO:0000259" key="3">
    <source>
        <dbReference type="Pfam" id="PF09230"/>
    </source>
</evidence>
<proteinExistence type="predicted"/>
<comment type="caution">
    <text evidence="4">The sequence shown here is derived from an EMBL/GenBank/DDBJ whole genome shotgun (WGS) entry which is preliminary data.</text>
</comment>
<reference evidence="4 5" key="1">
    <citation type="journal article" date="2021" name="Cell">
        <title>Tracing the genetic footprints of vertebrate landing in non-teleost ray-finned fishes.</title>
        <authorList>
            <person name="Bi X."/>
            <person name="Wang K."/>
            <person name="Yang L."/>
            <person name="Pan H."/>
            <person name="Jiang H."/>
            <person name="Wei Q."/>
            <person name="Fang M."/>
            <person name="Yu H."/>
            <person name="Zhu C."/>
            <person name="Cai Y."/>
            <person name="He Y."/>
            <person name="Gan X."/>
            <person name="Zeng H."/>
            <person name="Yu D."/>
            <person name="Zhu Y."/>
            <person name="Jiang H."/>
            <person name="Qiu Q."/>
            <person name="Yang H."/>
            <person name="Zhang Y.E."/>
            <person name="Wang W."/>
            <person name="Zhu M."/>
            <person name="He S."/>
            <person name="Zhang G."/>
        </authorList>
    </citation>
    <scope>NUCLEOTIDE SEQUENCE [LARGE SCALE GENOMIC DNA]</scope>
    <source>
        <strain evidence="4">Bchr_013</strain>
    </source>
</reference>
<dbReference type="GO" id="GO:0005737">
    <property type="term" value="C:cytoplasm"/>
    <property type="evidence" value="ECO:0007669"/>
    <property type="project" value="InterPro"/>
</dbReference>
<organism evidence="4 5">
    <name type="scientific">Polypterus senegalus</name>
    <name type="common">Senegal bichir</name>
    <dbReference type="NCBI Taxonomy" id="55291"/>
    <lineage>
        <taxon>Eukaryota</taxon>
        <taxon>Metazoa</taxon>
        <taxon>Chordata</taxon>
        <taxon>Craniata</taxon>
        <taxon>Vertebrata</taxon>
        <taxon>Euteleostomi</taxon>
        <taxon>Actinopterygii</taxon>
        <taxon>Polypteriformes</taxon>
        <taxon>Polypteridae</taxon>
        <taxon>Polypterus</taxon>
    </lineage>
</organism>
<feature type="signal peptide" evidence="2">
    <location>
        <begin position="1"/>
        <end position="17"/>
    </location>
</feature>
<dbReference type="InterPro" id="IPR015311">
    <property type="entry name" value="DFF40_C"/>
</dbReference>
<feature type="region of interest" description="Disordered" evidence="1">
    <location>
        <begin position="432"/>
        <end position="457"/>
    </location>
</feature>
<sequence>MDLQLVLCLLQLGPVLQVCFLRQVGGKMQWSKEVHLLLAMSSGGSQLLHKGGETEHQRWHTGFQLYVSDIESLLSMSDEHSRSLIEAAQNLLVAEKAPKRRRLLQDFIANLSENTDAECREDDEAWFEGIDSRFKTKSAYLKYSCESRIRGYQKEVEDSVSKLNTQKLQTEYRKVVDVMINQLKQAKYNGCYFDRQGKECNHLCTQEGWFSCQGAFDTDKCLSLHSINPYGNRESRILFSTWNLDHRIEKKRAIIPALIEAVKNRNGREVNCNYFYRLLFTIDNLKLVHIACHKKTIHNLTCDAKRIKRNTFPNEVTENTSKDLTEEITEYHEQRVTSQRERVTSNARKIFHLNLKQQQQQLYTSLDIILKALVGERLGRYEVEKRCAVEKEDYDLAKQKKHQMDEYRMKVYQQLKLHNLLDTTVIRRPSDFLPEPLSYPSPQPQSSEQPTPVQYKPEGKVAGAYSKTWSYREDALLAVYKKLMDVPMGTSKEDLKTMIRAAIFLVRKGLLDKVSSEMALFKEVKVLQVIPTELVKPLKTTMPARLALSQMELLERLLKDLGTDNSGFTVDNVMQCATGALEHSASEVRDSAVRLILSMYHKHKSTVLTYLPSEDANTRKNILYKTLFDGFAKIDGRPTEAQTKSRTSRFTAAYLVSWFNSFRLSRRRPKLKVQASERIWWGDQVRGHPAQILICLYFRIEVRQL</sequence>
<name>A0A8X7X1D6_POLSE</name>
<dbReference type="EMBL" id="JAATIS010005477">
    <property type="protein sequence ID" value="KAG2459471.1"/>
    <property type="molecule type" value="Genomic_DNA"/>
</dbReference>
<evidence type="ECO:0000256" key="1">
    <source>
        <dbReference type="SAM" id="MobiDB-lite"/>
    </source>
</evidence>